<protein>
    <recommendedName>
        <fullName evidence="3">Glycosyl transferase family 2</fullName>
    </recommendedName>
</protein>
<gene>
    <name evidence="1" type="ORF">GCM10023203_15270</name>
</gene>
<dbReference type="RefSeq" id="WP_274233179.1">
    <property type="nucleotide sequence ID" value="NZ_BAABHQ010000003.1"/>
</dbReference>
<comment type="caution">
    <text evidence="1">The sequence shown here is derived from an EMBL/GenBank/DDBJ whole genome shotgun (WGS) entry which is preliminary data.</text>
</comment>
<dbReference type="Proteomes" id="UP001500457">
    <property type="component" value="Unassembled WGS sequence"/>
</dbReference>
<proteinExistence type="predicted"/>
<dbReference type="InterPro" id="IPR029044">
    <property type="entry name" value="Nucleotide-diphossugar_trans"/>
</dbReference>
<dbReference type="EMBL" id="BAABHQ010000003">
    <property type="protein sequence ID" value="GAA4867648.1"/>
    <property type="molecule type" value="Genomic_DNA"/>
</dbReference>
<reference evidence="2" key="1">
    <citation type="journal article" date="2019" name="Int. J. Syst. Evol. Microbiol.">
        <title>The Global Catalogue of Microorganisms (GCM) 10K type strain sequencing project: providing services to taxonomists for standard genome sequencing and annotation.</title>
        <authorList>
            <consortium name="The Broad Institute Genomics Platform"/>
            <consortium name="The Broad Institute Genome Sequencing Center for Infectious Disease"/>
            <person name="Wu L."/>
            <person name="Ma J."/>
        </authorList>
    </citation>
    <scope>NUCLEOTIDE SEQUENCE [LARGE SCALE GENOMIC DNA]</scope>
    <source>
        <strain evidence="2">JCM 17983</strain>
    </source>
</reference>
<name>A0ABP9E2R4_9PSEU</name>
<keyword evidence="2" id="KW-1185">Reference proteome</keyword>
<evidence type="ECO:0000313" key="2">
    <source>
        <dbReference type="Proteomes" id="UP001500457"/>
    </source>
</evidence>
<organism evidence="1 2">
    <name type="scientific">Actinomycetospora straminea</name>
    <dbReference type="NCBI Taxonomy" id="663607"/>
    <lineage>
        <taxon>Bacteria</taxon>
        <taxon>Bacillati</taxon>
        <taxon>Actinomycetota</taxon>
        <taxon>Actinomycetes</taxon>
        <taxon>Pseudonocardiales</taxon>
        <taxon>Pseudonocardiaceae</taxon>
        <taxon>Actinomycetospora</taxon>
    </lineage>
</organism>
<evidence type="ECO:0008006" key="3">
    <source>
        <dbReference type="Google" id="ProtNLM"/>
    </source>
</evidence>
<evidence type="ECO:0000313" key="1">
    <source>
        <dbReference type="EMBL" id="GAA4867648.1"/>
    </source>
</evidence>
<accession>A0ABP9E2R4</accession>
<sequence length="266" mass="28513">MTSSAPGAVAVTVSGERPGYLAEVLGSWRRVRGVEAWPVTFLVEPGTRVPECQAVIADAFPDADVVVHPERRGVRANPYDALARVFDGGAAFAVLAEEDIVVSDDVLEYLGHGAAAHRDDPSVLALCAFSPLPAPQPADAVGTSGFTAWVWGTWVDRWRELLEPHWFDIAVGPEPGVEEGFDFGIDRVRQATGRRILAPLASRSDNIGQYGGVHALPEEFEESRAATFAPHRPPQRFRELPVGVAGDLARRGAPGNAGVPPLPSWT</sequence>
<dbReference type="Gene3D" id="3.90.550.10">
    <property type="entry name" value="Spore Coat Polysaccharide Biosynthesis Protein SpsA, Chain A"/>
    <property type="match status" value="1"/>
</dbReference>